<evidence type="ECO:0000313" key="1">
    <source>
        <dbReference type="EMBL" id="MDR7356234.1"/>
    </source>
</evidence>
<reference evidence="1 2" key="1">
    <citation type="submission" date="2023-07" db="EMBL/GenBank/DDBJ databases">
        <title>Sequencing the genomes of 1000 actinobacteria strains.</title>
        <authorList>
            <person name="Klenk H.-P."/>
        </authorList>
    </citation>
    <scope>NUCLEOTIDE SEQUENCE [LARGE SCALE GENOMIC DNA]</scope>
    <source>
        <strain evidence="1 2">DSM 44508</strain>
    </source>
</reference>
<dbReference type="Proteomes" id="UP001183619">
    <property type="component" value="Unassembled WGS sequence"/>
</dbReference>
<evidence type="ECO:0000313" key="2">
    <source>
        <dbReference type="Proteomes" id="UP001183619"/>
    </source>
</evidence>
<sequence length="59" mass="6714">MCGTLHLFMCRRFRSGEKPAIDHSCFDARRWLAVGNEIVVKTFEVSRIDGKYATGCADF</sequence>
<keyword evidence="2" id="KW-1185">Reference proteome</keyword>
<comment type="caution">
    <text evidence="1">The sequence shown here is derived from an EMBL/GenBank/DDBJ whole genome shotgun (WGS) entry which is preliminary data.</text>
</comment>
<name>A0ABU2BE34_9CORY</name>
<gene>
    <name evidence="1" type="ORF">J2S37_002772</name>
</gene>
<proteinExistence type="predicted"/>
<protein>
    <submittedName>
        <fullName evidence="1">Uncharacterized protein</fullName>
    </submittedName>
</protein>
<dbReference type="EMBL" id="JAVDYF010000001">
    <property type="protein sequence ID" value="MDR7356234.1"/>
    <property type="molecule type" value="Genomic_DNA"/>
</dbReference>
<accession>A0ABU2BE34</accession>
<organism evidence="1 2">
    <name type="scientific">Corynebacterium felinum</name>
    <dbReference type="NCBI Taxonomy" id="131318"/>
    <lineage>
        <taxon>Bacteria</taxon>
        <taxon>Bacillati</taxon>
        <taxon>Actinomycetota</taxon>
        <taxon>Actinomycetes</taxon>
        <taxon>Mycobacteriales</taxon>
        <taxon>Corynebacteriaceae</taxon>
        <taxon>Corynebacterium</taxon>
    </lineage>
</organism>